<feature type="region of interest" description="Disordered" evidence="3">
    <location>
        <begin position="62"/>
        <end position="98"/>
    </location>
</feature>
<sequence>MDLEIDKWLTGLGLSQYIDAFRENDVDSRIVPLLTNDDLKELGVSLGHRKLILAAIQGLSNASATPKTPSAEAGGDTGASETGVSGSDADTTDKPTSVAAAERRHLTVLFTDLVGSTELTNRLDPEDMRALLQRYQDAVAGAASRYGGYVAKYLGDGLLIFFGWPRAYEDHAVRAIKAGLDAVQRVSEQHTPDGQLLSIRIGVASGEVVVGDTIGENTYEEGAMTGPTLNLAARIQEHAPPNTIVLPEEGTEASLHHIFEFERLGEKHLKGFSSPCALLQVKAERNAESRFRAAHGEDLSSILVGRTLETGILKQAWQHAQGGKGEVVLLSGEAGIGKSRITEDFLSDSSVSEHADIIRLNCSPYLTGSPFHPVTERISQDAGIAPDFDDDRILEHVSAMLEARPGLDWQKVLPVFAALVAPRSKVARDVLAMSPQEQRDLTIQTLINTVKVRSNVRPVILFVEDAHWIDASTNALLDRFKEICFDLPLMILITHRPEWSLDQTEGDAHVQTLQLRRFEADQVAELVRNVSGREPERELIEMIIEKTDGVPLFVEELTRAIGASGSTGKLSVPSSLKGALMARLDAVSQDAKQVALAGSVIGREFEPALLTASMDDAQIDIPACLQELRRSGLIFESGHSRGNYVFRHALIRDTAYQSMLAATRRQQHARVAKALSRLRYAEIERQPELVARHFTEAEDWPSAFERWRSATELALARSASREATSNAKETLKAARHLGGDDTEEVIRAKILIGRSYDSAGHLPDCIAILEEAWNTSRAIRHPELAADAANHFADTAMMASDKHDKAILFCNQALKDLPEQDERRRVGLMSQLARAYMFTGDFEKSGSFGREAMELAAQLGDHKAQFSVMMARYGSPFVARSKIEKNHWRDNLNAMRRVAEKLGNIDQGRDRTLSLFVGAEMVDRQFLDHSLELLTEISAKENHLQLYWVQVHARAMVAILDGDFELAERYANEAVKIGRHTHGEHVEGVFGVQMFTIRREQSRLHEVAPVMKRLMSERPEDTTWQPGFGVIAAELGFKDAAERILNDLAQTGFELPHDAMYSTTLAYLADICVAVGQEEHAQTVYDKLLPYEQLTITAGAATVCAGAAARRLGNLAALMGDWNASDHMFETAIDIDTRMKAPPWIAHSKAAYSAALRRRGRKEDMKRALQLEAEALATAQKMGMVSLRGKLETSAI</sequence>
<dbReference type="SUPFAM" id="SSF47769">
    <property type="entry name" value="SAM/Pointed domain"/>
    <property type="match status" value="1"/>
</dbReference>
<dbReference type="Pfam" id="PF00536">
    <property type="entry name" value="SAM_1"/>
    <property type="match status" value="1"/>
</dbReference>
<comment type="caution">
    <text evidence="6">The sequence shown here is derived from an EMBL/GenBank/DDBJ whole genome shotgun (WGS) entry which is preliminary data.</text>
</comment>
<dbReference type="InterPro" id="IPR027417">
    <property type="entry name" value="P-loop_NTPase"/>
</dbReference>
<evidence type="ECO:0000259" key="4">
    <source>
        <dbReference type="PROSITE" id="PS50105"/>
    </source>
</evidence>
<dbReference type="GO" id="GO:0005737">
    <property type="term" value="C:cytoplasm"/>
    <property type="evidence" value="ECO:0007669"/>
    <property type="project" value="TreeGrafter"/>
</dbReference>
<organism evidence="6 7">
    <name type="scientific">Ruegeria pomeroyi</name>
    <dbReference type="NCBI Taxonomy" id="89184"/>
    <lineage>
        <taxon>Bacteria</taxon>
        <taxon>Pseudomonadati</taxon>
        <taxon>Pseudomonadota</taxon>
        <taxon>Alphaproteobacteria</taxon>
        <taxon>Rhodobacterales</taxon>
        <taxon>Roseobacteraceae</taxon>
        <taxon>Ruegeria</taxon>
    </lineage>
</organism>
<dbReference type="InterPro" id="IPR011990">
    <property type="entry name" value="TPR-like_helical_dom_sf"/>
</dbReference>
<evidence type="ECO:0000259" key="5">
    <source>
        <dbReference type="PROSITE" id="PS50125"/>
    </source>
</evidence>
<dbReference type="Gene3D" id="1.10.150.50">
    <property type="entry name" value="Transcription Factor, Ets-1"/>
    <property type="match status" value="1"/>
</dbReference>
<dbReference type="InterPro" id="IPR041664">
    <property type="entry name" value="AAA_16"/>
</dbReference>
<dbReference type="AlphaFoldDB" id="A0A9Q3WQV1"/>
<dbReference type="Gene3D" id="3.30.70.1230">
    <property type="entry name" value="Nucleotide cyclase"/>
    <property type="match status" value="1"/>
</dbReference>
<dbReference type="CDD" id="cd07302">
    <property type="entry name" value="CHD"/>
    <property type="match status" value="1"/>
</dbReference>
<dbReference type="InterPro" id="IPR029787">
    <property type="entry name" value="Nucleotide_cyclase"/>
</dbReference>
<dbReference type="InterPro" id="IPR001660">
    <property type="entry name" value="SAM"/>
</dbReference>
<feature type="domain" description="Guanylate cyclase" evidence="5">
    <location>
        <begin position="107"/>
        <end position="236"/>
    </location>
</feature>
<evidence type="ECO:0000256" key="3">
    <source>
        <dbReference type="SAM" id="MobiDB-lite"/>
    </source>
</evidence>
<evidence type="ECO:0000256" key="2">
    <source>
        <dbReference type="ARBA" id="ARBA00022840"/>
    </source>
</evidence>
<keyword evidence="2" id="KW-0067">ATP-binding</keyword>
<dbReference type="PROSITE" id="PS50105">
    <property type="entry name" value="SAM_DOMAIN"/>
    <property type="match status" value="1"/>
</dbReference>
<feature type="compositionally biased region" description="Polar residues" evidence="3">
    <location>
        <begin position="79"/>
        <end position="89"/>
    </location>
</feature>
<dbReference type="InterPro" id="IPR013761">
    <property type="entry name" value="SAM/pointed_sf"/>
</dbReference>
<dbReference type="PROSITE" id="PS50125">
    <property type="entry name" value="GUANYLATE_CYCLASE_2"/>
    <property type="match status" value="1"/>
</dbReference>
<keyword evidence="1" id="KW-0547">Nucleotide-binding</keyword>
<feature type="domain" description="SAM" evidence="4">
    <location>
        <begin position="4"/>
        <end position="62"/>
    </location>
</feature>
<dbReference type="Pfam" id="PF00211">
    <property type="entry name" value="Guanylate_cyc"/>
    <property type="match status" value="1"/>
</dbReference>
<dbReference type="SMART" id="SM00454">
    <property type="entry name" value="SAM"/>
    <property type="match status" value="1"/>
</dbReference>
<dbReference type="InterPro" id="IPR001054">
    <property type="entry name" value="A/G_cyclase"/>
</dbReference>
<evidence type="ECO:0000313" key="7">
    <source>
        <dbReference type="Proteomes" id="UP000813672"/>
    </source>
</evidence>
<accession>A0A9Q3WQV1</accession>
<dbReference type="Gene3D" id="1.25.40.10">
    <property type="entry name" value="Tetratricopeptide repeat domain"/>
    <property type="match status" value="2"/>
</dbReference>
<dbReference type="PANTHER" id="PTHR16305:SF28">
    <property type="entry name" value="GUANYLATE CYCLASE DOMAIN-CONTAINING PROTEIN"/>
    <property type="match status" value="1"/>
</dbReference>
<dbReference type="RefSeq" id="WP_234221934.1">
    <property type="nucleotide sequence ID" value="NZ_JAGQAF010000018.1"/>
</dbReference>
<reference evidence="6" key="1">
    <citation type="journal article" date="2021" name="Environ. Microbiol.">
        <title>Cryptic niche differentiation of novel sediment ecotypes of Rugeria pomeroyi correlates with nitrate respiration.</title>
        <authorList>
            <person name="Lin X."/>
            <person name="McNichol J."/>
            <person name="Chu X."/>
            <person name="Qian Y."/>
            <person name="Luo H."/>
        </authorList>
    </citation>
    <scope>NUCLEOTIDE SEQUENCE</scope>
    <source>
        <strain evidence="6">SZCCDBB064</strain>
    </source>
</reference>
<dbReference type="Pfam" id="PF13191">
    <property type="entry name" value="AAA_16"/>
    <property type="match status" value="1"/>
</dbReference>
<dbReference type="GO" id="GO:0005524">
    <property type="term" value="F:ATP binding"/>
    <property type="evidence" value="ECO:0007669"/>
    <property type="project" value="UniProtKB-KW"/>
</dbReference>
<gene>
    <name evidence="6" type="ORF">KBY27_21135</name>
</gene>
<dbReference type="CDD" id="cd09487">
    <property type="entry name" value="SAM_superfamily"/>
    <property type="match status" value="1"/>
</dbReference>
<dbReference type="SUPFAM" id="SSF52540">
    <property type="entry name" value="P-loop containing nucleoside triphosphate hydrolases"/>
    <property type="match status" value="1"/>
</dbReference>
<dbReference type="Proteomes" id="UP000813672">
    <property type="component" value="Unassembled WGS sequence"/>
</dbReference>
<dbReference type="SUPFAM" id="SSF55073">
    <property type="entry name" value="Nucleotide cyclase"/>
    <property type="match status" value="1"/>
</dbReference>
<dbReference type="GO" id="GO:0009190">
    <property type="term" value="P:cyclic nucleotide biosynthetic process"/>
    <property type="evidence" value="ECO:0007669"/>
    <property type="project" value="InterPro"/>
</dbReference>
<proteinExistence type="predicted"/>
<name>A0A9Q3WQV1_9RHOB</name>
<protein>
    <submittedName>
        <fullName evidence="6">AAA family ATPase</fullName>
    </submittedName>
</protein>
<evidence type="ECO:0000313" key="6">
    <source>
        <dbReference type="EMBL" id="MCE8539974.1"/>
    </source>
</evidence>
<evidence type="ECO:0000256" key="1">
    <source>
        <dbReference type="ARBA" id="ARBA00022741"/>
    </source>
</evidence>
<dbReference type="SUPFAM" id="SSF48452">
    <property type="entry name" value="TPR-like"/>
    <property type="match status" value="2"/>
</dbReference>
<dbReference type="PANTHER" id="PTHR16305">
    <property type="entry name" value="TESTICULAR SOLUBLE ADENYLYL CYCLASE"/>
    <property type="match status" value="1"/>
</dbReference>
<dbReference type="GO" id="GO:0004016">
    <property type="term" value="F:adenylate cyclase activity"/>
    <property type="evidence" value="ECO:0007669"/>
    <property type="project" value="UniProtKB-ARBA"/>
</dbReference>
<dbReference type="EMBL" id="JAGQAF010000018">
    <property type="protein sequence ID" value="MCE8539974.1"/>
    <property type="molecule type" value="Genomic_DNA"/>
</dbReference>
<dbReference type="SMART" id="SM00044">
    <property type="entry name" value="CYCc"/>
    <property type="match status" value="1"/>
</dbReference>
<dbReference type="GO" id="GO:0035556">
    <property type="term" value="P:intracellular signal transduction"/>
    <property type="evidence" value="ECO:0007669"/>
    <property type="project" value="InterPro"/>
</dbReference>